<dbReference type="SUPFAM" id="SSF51011">
    <property type="entry name" value="Glycosyl hydrolase domain"/>
    <property type="match status" value="1"/>
</dbReference>
<dbReference type="PANTHER" id="PTHR10357:SF209">
    <property type="entry name" value="PERIPLASMIC ALPHA-AMYLASE"/>
    <property type="match status" value="1"/>
</dbReference>
<proteinExistence type="predicted"/>
<dbReference type="Gene3D" id="3.20.20.80">
    <property type="entry name" value="Glycosidases"/>
    <property type="match status" value="1"/>
</dbReference>
<reference evidence="2" key="1">
    <citation type="submission" date="2020-05" db="EMBL/GenBank/DDBJ databases">
        <authorList>
            <person name="Chiriac C."/>
            <person name="Salcher M."/>
            <person name="Ghai R."/>
            <person name="Kavagutti S V."/>
        </authorList>
    </citation>
    <scope>NUCLEOTIDE SEQUENCE</scope>
</reference>
<dbReference type="CDD" id="cd11339">
    <property type="entry name" value="AmyAc_bac_CMD_like_2"/>
    <property type="match status" value="1"/>
</dbReference>
<protein>
    <submittedName>
        <fullName evidence="2">Unannotated protein</fullName>
    </submittedName>
</protein>
<dbReference type="EMBL" id="CAEZSP010000057">
    <property type="protein sequence ID" value="CAB4548392.1"/>
    <property type="molecule type" value="Genomic_DNA"/>
</dbReference>
<name>A0A6J6CAF8_9ZZZZ</name>
<feature type="domain" description="Glycosyl hydrolase family 13 catalytic" evidence="1">
    <location>
        <begin position="45"/>
        <end position="429"/>
    </location>
</feature>
<gene>
    <name evidence="2" type="ORF">UFOPK1440_00955</name>
</gene>
<dbReference type="PANTHER" id="PTHR10357">
    <property type="entry name" value="ALPHA-AMYLASE FAMILY MEMBER"/>
    <property type="match status" value="1"/>
</dbReference>
<evidence type="ECO:0000313" key="2">
    <source>
        <dbReference type="EMBL" id="CAB4548392.1"/>
    </source>
</evidence>
<dbReference type="Pfam" id="PF00128">
    <property type="entry name" value="Alpha-amylase"/>
    <property type="match status" value="1"/>
</dbReference>
<dbReference type="GO" id="GO:0005975">
    <property type="term" value="P:carbohydrate metabolic process"/>
    <property type="evidence" value="ECO:0007669"/>
    <property type="project" value="InterPro"/>
</dbReference>
<dbReference type="InterPro" id="IPR006047">
    <property type="entry name" value="GH13_cat_dom"/>
</dbReference>
<dbReference type="SMART" id="SM00642">
    <property type="entry name" value="Aamy"/>
    <property type="match status" value="1"/>
</dbReference>
<dbReference type="SUPFAM" id="SSF51445">
    <property type="entry name" value="(Trans)glycosidases"/>
    <property type="match status" value="1"/>
</dbReference>
<dbReference type="Gene3D" id="2.60.40.1180">
    <property type="entry name" value="Golgi alpha-mannosidase II"/>
    <property type="match status" value="1"/>
</dbReference>
<evidence type="ECO:0000259" key="1">
    <source>
        <dbReference type="SMART" id="SM00642"/>
    </source>
</evidence>
<dbReference type="InterPro" id="IPR013780">
    <property type="entry name" value="Glyco_hydro_b"/>
</dbReference>
<dbReference type="InterPro" id="IPR017853">
    <property type="entry name" value="GH"/>
</dbReference>
<sequence>MKVRIVSIGALTVALGLLPQAHAIDYKSFAKSPIRSSSSDESIYFVMVDRFENGDTTNDNAGFIAGDPTGGFDPSDPGYWHGGDIKGLTNRLSYIASLGFTSIWITPPVKQKYVQGSSAAYHGYWGIDFTTIDPHLGTEAEFNEMVAAAHKLGLKVIIDVVANHTADVIYYDEGVAKVLDSEANIKKPVWLNKISNYYNEGASEGYRGDFFGLDGIKTTNPEVIQGWIDIWSYWINEFDIDGFRIDTFKYVEPEVWRKIIPAVRAVAAKKGKSDFPIFGEVYDGNAYSTSPFITSNQIESLLDFPFQKLVSRFATYGGNTTELAALFNRDDLYTTAKTNAHGLITFLGNHDMGRIGFFIKLGVLDNDLIGASERAKLANALLFLLRGSPALYYGDEKGMVGTGGDKQARQNMFATEILSWQNQDRIGTQPIGTASSFDFKHPLEDQITELQKIVKDNPALRKGTQQVRTTYGEVFAVTRYADNQEYFVAFNGSDEAASAKFKVATANSQWQKLTGECEVVTGTSIEVTLPARGYCLYKAEKRYEAPANLSVAISTKFRDFFARGALMVSASVPGDGYNAVTFLYRTKGKSTWQTIGTAEKRTVADQDETKAGFYRTYLYNSQVKSGSDIELMAVVKSASGRIATSKIIKAKVPK</sequence>
<dbReference type="AlphaFoldDB" id="A0A6J6CAF8"/>
<accession>A0A6J6CAF8</accession>
<organism evidence="2">
    <name type="scientific">freshwater metagenome</name>
    <dbReference type="NCBI Taxonomy" id="449393"/>
    <lineage>
        <taxon>unclassified sequences</taxon>
        <taxon>metagenomes</taxon>
        <taxon>ecological metagenomes</taxon>
    </lineage>
</organism>